<evidence type="ECO:0000256" key="9">
    <source>
        <dbReference type="ARBA" id="ARBA00023134"/>
    </source>
</evidence>
<dbReference type="InterPro" id="IPR006638">
    <property type="entry name" value="Elp3/MiaA/NifB-like_rSAM"/>
</dbReference>
<dbReference type="Pfam" id="PF04055">
    <property type="entry name" value="Radical_SAM"/>
    <property type="match status" value="1"/>
</dbReference>
<dbReference type="Gene3D" id="3.20.20.70">
    <property type="entry name" value="Aldolase class I"/>
    <property type="match status" value="1"/>
</dbReference>
<protein>
    <recommendedName>
        <fullName evidence="2">GTP 3',8-cyclase</fullName>
        <ecNumber evidence="2">4.1.99.22</ecNumber>
    </recommendedName>
</protein>
<dbReference type="GO" id="GO:0061798">
    <property type="term" value="F:GTP 3',8'-cyclase activity"/>
    <property type="evidence" value="ECO:0007669"/>
    <property type="project" value="UniProtKB-EC"/>
</dbReference>
<dbReference type="EC" id="4.1.99.22" evidence="2"/>
<dbReference type="InterPro" id="IPR058240">
    <property type="entry name" value="rSAM_sf"/>
</dbReference>
<dbReference type="InterPro" id="IPR040064">
    <property type="entry name" value="MoaA-like"/>
</dbReference>
<accession>A0A6J6QZZ2</accession>
<dbReference type="NCBIfam" id="TIGR02666">
    <property type="entry name" value="moaA"/>
    <property type="match status" value="1"/>
</dbReference>
<evidence type="ECO:0000313" key="14">
    <source>
        <dbReference type="EMBL" id="CAB4716366.1"/>
    </source>
</evidence>
<keyword evidence="5" id="KW-0479">Metal-binding</keyword>
<dbReference type="InterPro" id="IPR007197">
    <property type="entry name" value="rSAM"/>
</dbReference>
<dbReference type="PROSITE" id="PS51918">
    <property type="entry name" value="RADICAL_SAM"/>
    <property type="match status" value="1"/>
</dbReference>
<dbReference type="GO" id="GO:0006777">
    <property type="term" value="P:Mo-molybdopterin cofactor biosynthetic process"/>
    <property type="evidence" value="ECO:0007669"/>
    <property type="project" value="UniProtKB-KW"/>
</dbReference>
<dbReference type="GO" id="GO:0051539">
    <property type="term" value="F:4 iron, 4 sulfur cluster binding"/>
    <property type="evidence" value="ECO:0007669"/>
    <property type="project" value="UniProtKB-KW"/>
</dbReference>
<dbReference type="InterPro" id="IPR000385">
    <property type="entry name" value="MoaA_NifB_PqqE_Fe-S-bd_CS"/>
</dbReference>
<dbReference type="GO" id="GO:0061799">
    <property type="term" value="F:cyclic pyranopterin monophosphate synthase activity"/>
    <property type="evidence" value="ECO:0007669"/>
    <property type="project" value="TreeGrafter"/>
</dbReference>
<keyword evidence="9" id="KW-0342">GTP-binding</keyword>
<evidence type="ECO:0000256" key="7">
    <source>
        <dbReference type="ARBA" id="ARBA00023004"/>
    </source>
</evidence>
<evidence type="ECO:0000256" key="12">
    <source>
        <dbReference type="ARBA" id="ARBA00048697"/>
    </source>
</evidence>
<dbReference type="GO" id="GO:0046872">
    <property type="term" value="F:metal ion binding"/>
    <property type="evidence" value="ECO:0007669"/>
    <property type="project" value="UniProtKB-KW"/>
</dbReference>
<dbReference type="NCBIfam" id="NF001199">
    <property type="entry name" value="PRK00164.2-1"/>
    <property type="match status" value="1"/>
</dbReference>
<dbReference type="InterPro" id="IPR013785">
    <property type="entry name" value="Aldolase_TIM"/>
</dbReference>
<evidence type="ECO:0000256" key="8">
    <source>
        <dbReference type="ARBA" id="ARBA00023014"/>
    </source>
</evidence>
<feature type="domain" description="Radical SAM core" evidence="13">
    <location>
        <begin position="7"/>
        <end position="221"/>
    </location>
</feature>
<gene>
    <name evidence="14" type="ORF">UFOPK2582_01686</name>
</gene>
<keyword evidence="11" id="KW-0456">Lyase</keyword>
<evidence type="ECO:0000256" key="11">
    <source>
        <dbReference type="ARBA" id="ARBA00023239"/>
    </source>
</evidence>
<evidence type="ECO:0000256" key="2">
    <source>
        <dbReference type="ARBA" id="ARBA00012167"/>
    </source>
</evidence>
<evidence type="ECO:0000259" key="13">
    <source>
        <dbReference type="PROSITE" id="PS51918"/>
    </source>
</evidence>
<evidence type="ECO:0000256" key="4">
    <source>
        <dbReference type="ARBA" id="ARBA00022691"/>
    </source>
</evidence>
<dbReference type="SFLD" id="SFLDG01383">
    <property type="entry name" value="cyclic_pyranopterin_phosphate"/>
    <property type="match status" value="1"/>
</dbReference>
<dbReference type="AlphaFoldDB" id="A0A6J6QZZ2"/>
<dbReference type="InterPro" id="IPR010505">
    <property type="entry name" value="MoaA_twitch"/>
</dbReference>
<keyword evidence="10" id="KW-0501">Molybdenum cofactor biosynthesis</keyword>
<reference evidence="14" key="1">
    <citation type="submission" date="2020-05" db="EMBL/GenBank/DDBJ databases">
        <authorList>
            <person name="Chiriac C."/>
            <person name="Salcher M."/>
            <person name="Ghai R."/>
            <person name="Kavagutti S V."/>
        </authorList>
    </citation>
    <scope>NUCLEOTIDE SEQUENCE</scope>
</reference>
<dbReference type="Pfam" id="PF06463">
    <property type="entry name" value="Mob_synth_C"/>
    <property type="match status" value="1"/>
</dbReference>
<dbReference type="EMBL" id="CAEZXS010000280">
    <property type="protein sequence ID" value="CAB4716366.1"/>
    <property type="molecule type" value="Genomic_DNA"/>
</dbReference>
<dbReference type="InterPro" id="IPR013483">
    <property type="entry name" value="MoaA"/>
</dbReference>
<dbReference type="HAMAP" id="MF_01225_B">
    <property type="entry name" value="MoaA_B"/>
    <property type="match status" value="1"/>
</dbReference>
<dbReference type="GO" id="GO:0005525">
    <property type="term" value="F:GTP binding"/>
    <property type="evidence" value="ECO:0007669"/>
    <property type="project" value="UniProtKB-KW"/>
</dbReference>
<dbReference type="PANTHER" id="PTHR22960">
    <property type="entry name" value="MOLYBDOPTERIN COFACTOR SYNTHESIS PROTEIN A"/>
    <property type="match status" value="1"/>
</dbReference>
<sequence length="327" mass="35591">MTLLIDRYGRVARDLRISVTDRCDLRCTYCMPEDGLDWIAPDQQLSFEEILKLSQVLVDLGIRSVRLTGGEPLMRPHLEQLVAGLSQLGLEDLSLTTNGTTLARHAKSLATAGLDRVNISLDSLSAHRFAEMTRRDALCKVLEGITAAQEAGLTPVKVNCVMIAGTNEDEILAFVQFARRTNCDVRFIENMPLGAGNTWNSQKVLSSAEILRRIDSAYPLVGMSRGSEPAASYSFADGAPGRVGVISSVTEPFCDQCDRLRLTSDGFLRTCLFAHTETDLRTPLRAGASPEELAELICSAVALKGPGHAIGQPEFEQPVRLMSRIGG</sequence>
<dbReference type="InterPro" id="IPR050105">
    <property type="entry name" value="MoCo_biosynth_MoaA/MoaC"/>
</dbReference>
<dbReference type="UniPathway" id="UPA00344"/>
<proteinExistence type="inferred from homology"/>
<dbReference type="SFLD" id="SFLDG01067">
    <property type="entry name" value="SPASM/twitch_domain_containing"/>
    <property type="match status" value="1"/>
</dbReference>
<name>A0A6J6QZZ2_9ZZZZ</name>
<organism evidence="14">
    <name type="scientific">freshwater metagenome</name>
    <dbReference type="NCBI Taxonomy" id="449393"/>
    <lineage>
        <taxon>unclassified sequences</taxon>
        <taxon>metagenomes</taxon>
        <taxon>ecological metagenomes</taxon>
    </lineage>
</organism>
<dbReference type="SUPFAM" id="SSF102114">
    <property type="entry name" value="Radical SAM enzymes"/>
    <property type="match status" value="1"/>
</dbReference>
<keyword evidence="3" id="KW-0004">4Fe-4S</keyword>
<evidence type="ECO:0000256" key="3">
    <source>
        <dbReference type="ARBA" id="ARBA00022485"/>
    </source>
</evidence>
<dbReference type="PROSITE" id="PS01305">
    <property type="entry name" value="MOAA_NIFB_PQQE"/>
    <property type="match status" value="1"/>
</dbReference>
<keyword evidence="4" id="KW-0949">S-adenosyl-L-methionine</keyword>
<dbReference type="CDD" id="cd21117">
    <property type="entry name" value="Twitch_MoaA"/>
    <property type="match status" value="1"/>
</dbReference>
<keyword evidence="6" id="KW-0547">Nucleotide-binding</keyword>
<comment type="cofactor">
    <cofactor evidence="1">
        <name>[4Fe-4S] cluster</name>
        <dbReference type="ChEBI" id="CHEBI:49883"/>
    </cofactor>
</comment>
<evidence type="ECO:0000256" key="10">
    <source>
        <dbReference type="ARBA" id="ARBA00023150"/>
    </source>
</evidence>
<dbReference type="SMART" id="SM00729">
    <property type="entry name" value="Elp3"/>
    <property type="match status" value="1"/>
</dbReference>
<evidence type="ECO:0000256" key="6">
    <source>
        <dbReference type="ARBA" id="ARBA00022741"/>
    </source>
</evidence>
<keyword evidence="7" id="KW-0408">Iron</keyword>
<keyword evidence="8" id="KW-0411">Iron-sulfur</keyword>
<dbReference type="CDD" id="cd01335">
    <property type="entry name" value="Radical_SAM"/>
    <property type="match status" value="1"/>
</dbReference>
<evidence type="ECO:0000256" key="5">
    <source>
        <dbReference type="ARBA" id="ARBA00022723"/>
    </source>
</evidence>
<dbReference type="SFLD" id="SFLDG01386">
    <property type="entry name" value="main_SPASM_domain-containing"/>
    <property type="match status" value="1"/>
</dbReference>
<dbReference type="PANTHER" id="PTHR22960:SF0">
    <property type="entry name" value="MOLYBDENUM COFACTOR BIOSYNTHESIS PROTEIN 1"/>
    <property type="match status" value="1"/>
</dbReference>
<evidence type="ECO:0000256" key="1">
    <source>
        <dbReference type="ARBA" id="ARBA00001966"/>
    </source>
</evidence>
<dbReference type="SFLD" id="SFLDS00029">
    <property type="entry name" value="Radical_SAM"/>
    <property type="match status" value="1"/>
</dbReference>
<comment type="catalytic activity">
    <reaction evidence="12">
        <text>GTP + AH2 + S-adenosyl-L-methionine = (8S)-3',8-cyclo-7,8-dihydroguanosine 5'-triphosphate + 5'-deoxyadenosine + L-methionine + A + H(+)</text>
        <dbReference type="Rhea" id="RHEA:49576"/>
        <dbReference type="ChEBI" id="CHEBI:13193"/>
        <dbReference type="ChEBI" id="CHEBI:15378"/>
        <dbReference type="ChEBI" id="CHEBI:17319"/>
        <dbReference type="ChEBI" id="CHEBI:17499"/>
        <dbReference type="ChEBI" id="CHEBI:37565"/>
        <dbReference type="ChEBI" id="CHEBI:57844"/>
        <dbReference type="ChEBI" id="CHEBI:59789"/>
        <dbReference type="ChEBI" id="CHEBI:131766"/>
        <dbReference type="EC" id="4.1.99.22"/>
    </reaction>
</comment>